<dbReference type="EMBL" id="LGTC01000001">
    <property type="protein sequence ID" value="KNY29596.1"/>
    <property type="molecule type" value="Genomic_DNA"/>
</dbReference>
<gene>
    <name evidence="2" type="ORF">Bccel_4870</name>
</gene>
<dbReference type="Proteomes" id="UP000036923">
    <property type="component" value="Unassembled WGS sequence"/>
</dbReference>
<evidence type="ECO:0000313" key="2">
    <source>
        <dbReference type="EMBL" id="KNY29596.1"/>
    </source>
</evidence>
<comment type="caution">
    <text evidence="2">The sequence shown here is derived from an EMBL/GenBank/DDBJ whole genome shotgun (WGS) entry which is preliminary data.</text>
</comment>
<dbReference type="OrthoDB" id="1676884at2"/>
<evidence type="ECO:0008006" key="4">
    <source>
        <dbReference type="Google" id="ProtNLM"/>
    </source>
</evidence>
<protein>
    <recommendedName>
        <fullName evidence="4">VCBS repeat-containing protein</fullName>
    </recommendedName>
</protein>
<dbReference type="PANTHER" id="PTHR39431">
    <property type="entry name" value="FRPA/C-RELATED PROTEIN"/>
    <property type="match status" value="1"/>
</dbReference>
<dbReference type="PANTHER" id="PTHR39431:SF1">
    <property type="entry name" value="FRPA_C-RELATED PROTEIN"/>
    <property type="match status" value="1"/>
</dbReference>
<feature type="region of interest" description="Disordered" evidence="1">
    <location>
        <begin position="1"/>
        <end position="40"/>
    </location>
</feature>
<dbReference type="AlphaFoldDB" id="A0A0L6JUR2"/>
<evidence type="ECO:0000256" key="1">
    <source>
        <dbReference type="SAM" id="MobiDB-lite"/>
    </source>
</evidence>
<sequence length="345" mass="37899">MKIGNSSISMSSTHTVVQSYTKEETLNTSSSAKNTSNPQNLIKDLSGITVQISKEGTEASINGTNGKMNVDDDLSSVLSEKDKQKIQLVEKMLEILTGKRIKFKIPDYKENTHPVPNISIQRSPDLGMEYRLNETYSEQEKMEFKSSGTIKTSDGKEINFQVSLSMSREFSQSRSIKVSSGARMVDPLVINYAGSSPNLTDRKFSFDIDSDGKSDQISFLTKGSGFLALDINNDGTINNGSELFGTKSGDGFKDLSKYDEDNNGWIDENDPIFDKLRIWTKDDNGNDVLFALGEKGVGAIYLGNISTQYDLKNSAGTSNGQIKKTGIFVKEDNSVGTVQHIDLAI</sequence>
<name>A0A0L6JUR2_9FIRM</name>
<proteinExistence type="predicted"/>
<dbReference type="eggNOG" id="COG2931">
    <property type="taxonomic scope" value="Bacteria"/>
</dbReference>
<dbReference type="STRING" id="398512.Bccel_4870"/>
<evidence type="ECO:0000313" key="3">
    <source>
        <dbReference type="Proteomes" id="UP000036923"/>
    </source>
</evidence>
<organism evidence="2 3">
    <name type="scientific">Pseudobacteroides cellulosolvens ATCC 35603 = DSM 2933</name>
    <dbReference type="NCBI Taxonomy" id="398512"/>
    <lineage>
        <taxon>Bacteria</taxon>
        <taxon>Bacillati</taxon>
        <taxon>Bacillota</taxon>
        <taxon>Clostridia</taxon>
        <taxon>Eubacteriales</taxon>
        <taxon>Oscillospiraceae</taxon>
        <taxon>Pseudobacteroides</taxon>
    </lineage>
</organism>
<reference evidence="3" key="1">
    <citation type="submission" date="2015-07" db="EMBL/GenBank/DDBJ databases">
        <title>Near-Complete Genome Sequence of the Cellulolytic Bacterium Bacteroides (Pseudobacteroides) cellulosolvens ATCC 35603.</title>
        <authorList>
            <person name="Dassa B."/>
            <person name="Utturkar S.M."/>
            <person name="Klingeman D.M."/>
            <person name="Hurt R.A."/>
            <person name="Keller M."/>
            <person name="Xu J."/>
            <person name="Reddy Y.H.K."/>
            <person name="Borovok I."/>
            <person name="Grinberg I.R."/>
            <person name="Lamed R."/>
            <person name="Zhivin O."/>
            <person name="Bayer E.A."/>
            <person name="Brown S.D."/>
        </authorList>
    </citation>
    <scope>NUCLEOTIDE SEQUENCE [LARGE SCALE GENOMIC DNA]</scope>
    <source>
        <strain evidence="3">DSM 2933</strain>
    </source>
</reference>
<accession>A0A0L6JUR2</accession>
<keyword evidence="3" id="KW-1185">Reference proteome</keyword>
<dbReference type="RefSeq" id="WP_036935283.1">
    <property type="nucleotide sequence ID" value="NZ_JQKC01000001.1"/>
</dbReference>
<dbReference type="PATRIC" id="fig|398512.5.peg.5107"/>